<dbReference type="EMBL" id="BPLQ01005209">
    <property type="protein sequence ID" value="GIY13285.1"/>
    <property type="molecule type" value="Genomic_DNA"/>
</dbReference>
<sequence>MKTSGRTTGHRDHSVKRSMNIHDFHHPQCSSHPLLGKLVVDNCLNSCLPFKILLGHLHFSKGCVLIGKGLNGIMRLSGVTSKIPPPDRPSQTYGGKHIFMICAKGLIKPAELPSQCSFRELKFQKSSAHITELPQQCAGRSILGGVLQGPHSNIDYPISLSLDGNENDFSYASSRERHTSRETLPFRDIPHARTASAYDQEITLLLR</sequence>
<comment type="caution">
    <text evidence="1">The sequence shown here is derived from an EMBL/GenBank/DDBJ whole genome shotgun (WGS) entry which is preliminary data.</text>
</comment>
<evidence type="ECO:0000313" key="2">
    <source>
        <dbReference type="Proteomes" id="UP001054837"/>
    </source>
</evidence>
<protein>
    <submittedName>
        <fullName evidence="1">Uncharacterized protein</fullName>
    </submittedName>
</protein>
<reference evidence="1 2" key="1">
    <citation type="submission" date="2021-06" db="EMBL/GenBank/DDBJ databases">
        <title>Caerostris darwini draft genome.</title>
        <authorList>
            <person name="Kono N."/>
            <person name="Arakawa K."/>
        </authorList>
    </citation>
    <scope>NUCLEOTIDE SEQUENCE [LARGE SCALE GENOMIC DNA]</scope>
</reference>
<dbReference type="AlphaFoldDB" id="A0AAV4QVL0"/>
<keyword evidence="2" id="KW-1185">Reference proteome</keyword>
<dbReference type="Proteomes" id="UP001054837">
    <property type="component" value="Unassembled WGS sequence"/>
</dbReference>
<proteinExistence type="predicted"/>
<accession>A0AAV4QVL0</accession>
<organism evidence="1 2">
    <name type="scientific">Caerostris darwini</name>
    <dbReference type="NCBI Taxonomy" id="1538125"/>
    <lineage>
        <taxon>Eukaryota</taxon>
        <taxon>Metazoa</taxon>
        <taxon>Ecdysozoa</taxon>
        <taxon>Arthropoda</taxon>
        <taxon>Chelicerata</taxon>
        <taxon>Arachnida</taxon>
        <taxon>Araneae</taxon>
        <taxon>Araneomorphae</taxon>
        <taxon>Entelegynae</taxon>
        <taxon>Araneoidea</taxon>
        <taxon>Araneidae</taxon>
        <taxon>Caerostris</taxon>
    </lineage>
</organism>
<name>A0AAV4QVL0_9ARAC</name>
<evidence type="ECO:0000313" key="1">
    <source>
        <dbReference type="EMBL" id="GIY13285.1"/>
    </source>
</evidence>
<gene>
    <name evidence="1" type="ORF">CDAR_66861</name>
</gene>